<evidence type="ECO:0000313" key="3">
    <source>
        <dbReference type="Proteomes" id="UP000004454"/>
    </source>
</evidence>
<keyword evidence="1" id="KW-0472">Membrane</keyword>
<evidence type="ECO:0000256" key="1">
    <source>
        <dbReference type="SAM" id="Phobius"/>
    </source>
</evidence>
<dbReference type="AlphaFoldDB" id="A0A8E0FP91"/>
<name>A0A8E0FP91_ECOLX</name>
<keyword evidence="1" id="KW-1133">Transmembrane helix</keyword>
<dbReference type="EMBL" id="AEZJ02000012">
    <property type="protein sequence ID" value="EIG93871.1"/>
    <property type="molecule type" value="Genomic_DNA"/>
</dbReference>
<dbReference type="Proteomes" id="UP000004454">
    <property type="component" value="Unassembled WGS sequence"/>
</dbReference>
<organism evidence="2 3">
    <name type="scientific">Escherichia coli 97.0246</name>
    <dbReference type="NCBI Taxonomy" id="869670"/>
    <lineage>
        <taxon>Bacteria</taxon>
        <taxon>Pseudomonadati</taxon>
        <taxon>Pseudomonadota</taxon>
        <taxon>Gammaproteobacteria</taxon>
        <taxon>Enterobacterales</taxon>
        <taxon>Enterobacteriaceae</taxon>
        <taxon>Escherichia</taxon>
    </lineage>
</organism>
<keyword evidence="1" id="KW-0812">Transmembrane</keyword>
<protein>
    <submittedName>
        <fullName evidence="2">Uncharacterized protein</fullName>
    </submittedName>
</protein>
<sequence length="45" mass="5340">MAKAANNTAGRMVFIFLLSFFIYRFSPMMSLKVNIFIRFINLLYE</sequence>
<feature type="transmembrane region" description="Helical" evidence="1">
    <location>
        <begin position="12"/>
        <end position="31"/>
    </location>
</feature>
<comment type="caution">
    <text evidence="2">The sequence shown here is derived from an EMBL/GenBank/DDBJ whole genome shotgun (WGS) entry which is preliminary data.</text>
</comment>
<reference evidence="2 3" key="1">
    <citation type="submission" date="2011-12" db="EMBL/GenBank/DDBJ databases">
        <authorList>
            <person name="Brinkac L."/>
            <person name="Radune D."/>
            <person name="Sanka R."/>
            <person name="Selengut J."/>
            <person name="DebRoy C."/>
            <person name="Feng P."/>
            <person name="Fratamico P.M."/>
            <person name="Kapur V."/>
            <person name="Kariyawasam S."/>
            <person name="Losada L."/>
            <person name="Nierman W.C."/>
            <person name="Nelson K."/>
        </authorList>
    </citation>
    <scope>NUCLEOTIDE SEQUENCE [LARGE SCALE GENOMIC DNA]</scope>
    <source>
        <strain evidence="2 3">97.0246</strain>
    </source>
</reference>
<evidence type="ECO:0000313" key="2">
    <source>
        <dbReference type="EMBL" id="EIG93871.1"/>
    </source>
</evidence>
<accession>A0A8E0FP91</accession>
<gene>
    <name evidence="2" type="ORF">EC970246_1118</name>
</gene>
<proteinExistence type="predicted"/>